<protein>
    <recommendedName>
        <fullName evidence="5">Transglycosylase SLT domain-containing protein</fullName>
    </recommendedName>
</protein>
<dbReference type="InterPro" id="IPR053058">
    <property type="entry name" value="Mulikevirus_tape_measure"/>
</dbReference>
<dbReference type="RefSeq" id="WP_189070608.1">
    <property type="nucleotide sequence ID" value="NZ_BMPE01000021.1"/>
</dbReference>
<sequence>MGKSVDWMFRMIDRVSQPASAIRSRLEAVERTVQRVESVTKRSGGAFGGWARQGEQGARRVEQAFERVQKRVSATHQQFQGLSQVLQTGAFVGGAVLGGAGYLLGKALGGMGTREGSLESLSVLLKTRNQAQVKAAASWVDQFADITPFQDTDVMNSVRQLLAAQFKFKDVQGIARITGDAASALGSNTADAAFKWEVINRALGQIQAKGRLQGDEILQLNEAGIGTDKYLKAAFGKDYRKLQEAGKISGTAAINAILKGLDEEFGGAMDRMSKTFSGLTSTLASRPQRLMGMLFDAGGLDAPKKVLENLVTLTDFSRPPGSLIARRFTRLGKQLMDSLFGPLADATSGNAGVDTLNRALDQIEAAGRWWSVNGPTVMANVKGFGEGLKAAADGALLLVKPLGWIVDKVSALTGGSGSGGVGKVLGFLAGGALIGKAANLLTLGGAGKAAGWVGRTLLGGVKGAMGSFLTRGVLGEILTNPAGKLAGLRAALTGVGAAGTAGSAAIPVIGWVITLLTTMDQLGKRLYGTFEGFTKVIDFLSEAFKRLKFAMPVDMRTLQAFGLALLRGEGWGGALKAAAGAITGLPMTGPTAAPAAGPGGSASIAALTGVAQRLGIDPQALLAVAFKESSLNPAALNSASGASGLIQFLPSTAKGLGTTADAIRAMTPEQQAPYIERYLRQAGVGAGSSLEQIYAAVFAGSASKTGRVLYTQQDGKAYTDNAGLDLNKDGQITSQEAALAAANAWQASAGTFAPNLTVNLYGPTTPQAVQDISTGVHGALTTIALEQGSGGRQ</sequence>
<dbReference type="Pfam" id="PF01464">
    <property type="entry name" value="SLT"/>
    <property type="match status" value="1"/>
</dbReference>
<comment type="caution">
    <text evidence="3">The sequence shown here is derived from an EMBL/GenBank/DDBJ whole genome shotgun (WGS) entry which is preliminary data.</text>
</comment>
<dbReference type="Pfam" id="PF20155">
    <property type="entry name" value="TMP_3"/>
    <property type="match status" value="1"/>
</dbReference>
<evidence type="ECO:0000313" key="3">
    <source>
        <dbReference type="EMBL" id="GGL15917.1"/>
    </source>
</evidence>
<keyword evidence="4" id="KW-1185">Reference proteome</keyword>
<evidence type="ECO:0008006" key="5">
    <source>
        <dbReference type="Google" id="ProtNLM"/>
    </source>
</evidence>
<name>A0ABQ2FQA6_9DEIO</name>
<evidence type="ECO:0000259" key="1">
    <source>
        <dbReference type="Pfam" id="PF01464"/>
    </source>
</evidence>
<dbReference type="PANTHER" id="PTHR38812:SF2">
    <property type="entry name" value="MU-LIKE PROPHAGE FLUMU PROTEIN GP42"/>
    <property type="match status" value="1"/>
</dbReference>
<dbReference type="Gene3D" id="1.10.530.10">
    <property type="match status" value="1"/>
</dbReference>
<feature type="domain" description="Tape measure protein N-terminal" evidence="2">
    <location>
        <begin position="127"/>
        <end position="292"/>
    </location>
</feature>
<gene>
    <name evidence="3" type="ORF">GCM10010844_38520</name>
</gene>
<dbReference type="Proteomes" id="UP000604341">
    <property type="component" value="Unassembled WGS sequence"/>
</dbReference>
<accession>A0ABQ2FQA6</accession>
<dbReference type="SUPFAM" id="SSF53955">
    <property type="entry name" value="Lysozyme-like"/>
    <property type="match status" value="1"/>
</dbReference>
<dbReference type="EMBL" id="BMPE01000021">
    <property type="protein sequence ID" value="GGL15917.1"/>
    <property type="molecule type" value="Genomic_DNA"/>
</dbReference>
<organism evidence="3 4">
    <name type="scientific">Deinococcus radiotolerans</name>
    <dbReference type="NCBI Taxonomy" id="1309407"/>
    <lineage>
        <taxon>Bacteria</taxon>
        <taxon>Thermotogati</taxon>
        <taxon>Deinococcota</taxon>
        <taxon>Deinococci</taxon>
        <taxon>Deinococcales</taxon>
        <taxon>Deinococcaceae</taxon>
        <taxon>Deinococcus</taxon>
    </lineage>
</organism>
<dbReference type="InterPro" id="IPR008258">
    <property type="entry name" value="Transglycosylase_SLT_dom_1"/>
</dbReference>
<dbReference type="InterPro" id="IPR013491">
    <property type="entry name" value="Tape_meas_N"/>
</dbReference>
<reference evidence="4" key="1">
    <citation type="journal article" date="2019" name="Int. J. Syst. Evol. Microbiol.">
        <title>The Global Catalogue of Microorganisms (GCM) 10K type strain sequencing project: providing services to taxonomists for standard genome sequencing and annotation.</title>
        <authorList>
            <consortium name="The Broad Institute Genomics Platform"/>
            <consortium name="The Broad Institute Genome Sequencing Center for Infectious Disease"/>
            <person name="Wu L."/>
            <person name="Ma J."/>
        </authorList>
    </citation>
    <scope>NUCLEOTIDE SEQUENCE [LARGE SCALE GENOMIC DNA]</scope>
    <source>
        <strain evidence="4">JCM 19173</strain>
    </source>
</reference>
<feature type="domain" description="Transglycosylase SLT" evidence="1">
    <location>
        <begin position="611"/>
        <end position="682"/>
    </location>
</feature>
<dbReference type="PANTHER" id="PTHR38812">
    <property type="entry name" value="MU-LIKE PROPHAGE FLUMU PROTEIN GP42"/>
    <property type="match status" value="1"/>
</dbReference>
<dbReference type="InterPro" id="IPR023346">
    <property type="entry name" value="Lysozyme-like_dom_sf"/>
</dbReference>
<proteinExistence type="predicted"/>
<evidence type="ECO:0000313" key="4">
    <source>
        <dbReference type="Proteomes" id="UP000604341"/>
    </source>
</evidence>
<evidence type="ECO:0000259" key="2">
    <source>
        <dbReference type="Pfam" id="PF20155"/>
    </source>
</evidence>